<dbReference type="HOGENOM" id="CLU_808626_0_0_4"/>
<dbReference type="EMBL" id="CP000614">
    <property type="protein sequence ID" value="ABO55095.1"/>
    <property type="molecule type" value="Genomic_DNA"/>
</dbReference>
<dbReference type="KEGG" id="bvi:Bcep1808_2093"/>
<protein>
    <recommendedName>
        <fullName evidence="3">PD-(D/E)XK nuclease superfamily protein</fullName>
    </recommendedName>
</protein>
<evidence type="ECO:0008006" key="3">
    <source>
        <dbReference type="Google" id="ProtNLM"/>
    </source>
</evidence>
<dbReference type="eggNOG" id="ENOG5032T8U">
    <property type="taxonomic scope" value="Bacteria"/>
</dbReference>
<evidence type="ECO:0000313" key="1">
    <source>
        <dbReference type="EMBL" id="ABO55095.1"/>
    </source>
</evidence>
<accession>A4JFP2</accession>
<gene>
    <name evidence="1" type="ordered locus">Bcep1808_2093</name>
</gene>
<reference evidence="2" key="1">
    <citation type="submission" date="2007-03" db="EMBL/GenBank/DDBJ databases">
        <title>Complete sequence of chromosome 1 of Burkholderia vietnamiensis G4.</title>
        <authorList>
            <consortium name="US DOE Joint Genome Institute"/>
            <person name="Copeland A."/>
            <person name="Lucas S."/>
            <person name="Lapidus A."/>
            <person name="Barry K."/>
            <person name="Detter J.C."/>
            <person name="Glavina del Rio T."/>
            <person name="Hammon N."/>
            <person name="Israni S."/>
            <person name="Dalin E."/>
            <person name="Tice H."/>
            <person name="Pitluck S."/>
            <person name="Chain P."/>
            <person name="Malfatti S."/>
            <person name="Shin M."/>
            <person name="Vergez L."/>
            <person name="Schmutz J."/>
            <person name="Larimer F."/>
            <person name="Land M."/>
            <person name="Hauser L."/>
            <person name="Kyrpides N."/>
            <person name="Tiedje J."/>
            <person name="Richardson P."/>
        </authorList>
    </citation>
    <scope>NUCLEOTIDE SEQUENCE [LARGE SCALE GENOMIC DNA]</scope>
    <source>
        <strain evidence="2">G4 / LMG 22486</strain>
    </source>
</reference>
<organism evidence="1 2">
    <name type="scientific">Burkholderia vietnamiensis (strain G4 / LMG 22486)</name>
    <name type="common">Burkholderia cepacia (strain R1808)</name>
    <dbReference type="NCBI Taxonomy" id="269482"/>
    <lineage>
        <taxon>Bacteria</taxon>
        <taxon>Pseudomonadati</taxon>
        <taxon>Pseudomonadota</taxon>
        <taxon>Betaproteobacteria</taxon>
        <taxon>Burkholderiales</taxon>
        <taxon>Burkholderiaceae</taxon>
        <taxon>Burkholderia</taxon>
        <taxon>Burkholderia cepacia complex</taxon>
    </lineage>
</organism>
<name>A4JFP2_BURVG</name>
<sequence length="344" mass="37930">MSLLSHLLAGSEKEEVYATSALTYLLGREAHYRDALVADWASLTGTALPAGLSFRSEARAGDGWCDVAGLDNMGQTHLLVEGKFWAALTDNQPGSYLDGLSDSTTSGMLIFVAPAIRFETLWPELLRRAQASGHEIAGSAQGMSDLRFARLASGNTLALTSWTALLNRLEAAGSRAGDADFVSDVRQLAALCERMDSTSFLPLKASELTSAIGRRHIQLRLLLGELQKTLFTEEVATRNPGTVKSSEWWPLLLNEKRAYLRFWVQGWAAHRETPCWLAFPKVGDLLLDEPQRSKLGRLAHEEPSRLVDDTDYWMVPLYPLLAAERHDVLTDLLGQVRKVAALLI</sequence>
<evidence type="ECO:0000313" key="2">
    <source>
        <dbReference type="Proteomes" id="UP000002287"/>
    </source>
</evidence>
<dbReference type="Proteomes" id="UP000002287">
    <property type="component" value="Chromosome 1"/>
</dbReference>
<proteinExistence type="predicted"/>
<dbReference type="AlphaFoldDB" id="A4JFP2"/>